<dbReference type="InterPro" id="IPR011263">
    <property type="entry name" value="DNA-dir_RNA_pol_RpoA/D/Rpb3"/>
</dbReference>
<keyword evidence="4" id="KW-0804">Transcription</keyword>
<dbReference type="CDD" id="cd00170">
    <property type="entry name" value="SEC14"/>
    <property type="match status" value="1"/>
</dbReference>
<dbReference type="Gene3D" id="3.30.1360.10">
    <property type="entry name" value="RNA polymerase, RBP11-like subunit"/>
    <property type="match status" value="1"/>
</dbReference>
<dbReference type="AlphaFoldDB" id="A0A9E7GPK2"/>
<dbReference type="InterPro" id="IPR036865">
    <property type="entry name" value="CRAL-TRIO_dom_sf"/>
</dbReference>
<dbReference type="Proteomes" id="UP001055439">
    <property type="component" value="Chromosome 7"/>
</dbReference>
<dbReference type="SUPFAM" id="SSF55257">
    <property type="entry name" value="RBP11-like subunits of RNA polymerase"/>
    <property type="match status" value="1"/>
</dbReference>
<dbReference type="GO" id="GO:0006351">
    <property type="term" value="P:DNA-templated transcription"/>
    <property type="evidence" value="ECO:0007669"/>
    <property type="project" value="InterPro"/>
</dbReference>
<dbReference type="InterPro" id="IPR022842">
    <property type="entry name" value="RNAP_Rpo3/Rpb3/RPAC1"/>
</dbReference>
<dbReference type="OrthoDB" id="270173at2759"/>
<dbReference type="GO" id="GO:0000428">
    <property type="term" value="C:DNA-directed RNA polymerase complex"/>
    <property type="evidence" value="ECO:0007669"/>
    <property type="project" value="UniProtKB-KW"/>
</dbReference>
<dbReference type="CDD" id="cd07032">
    <property type="entry name" value="RNAP_I_II_AC40"/>
    <property type="match status" value="1"/>
</dbReference>
<dbReference type="Pfam" id="PF00650">
    <property type="entry name" value="CRAL_TRIO"/>
    <property type="match status" value="1"/>
</dbReference>
<evidence type="ECO:0000256" key="2">
    <source>
        <dbReference type="ARBA" id="ARBA00022083"/>
    </source>
</evidence>
<dbReference type="FunFam" id="2.170.120.12:FF:000004">
    <property type="entry name" value="RNA polymerase I subunit 43"/>
    <property type="match status" value="1"/>
</dbReference>
<evidence type="ECO:0000313" key="8">
    <source>
        <dbReference type="EMBL" id="URE15867.1"/>
    </source>
</evidence>
<dbReference type="SUPFAM" id="SSF56553">
    <property type="entry name" value="Insert subdomain of RNA polymerase alpha subunit"/>
    <property type="match status" value="1"/>
</dbReference>
<reference evidence="8" key="1">
    <citation type="submission" date="2022-05" db="EMBL/GenBank/DDBJ databases">
        <title>The Musa troglodytarum L. genome provides insights into the mechanism of non-climacteric behaviour and enrichment of carotenoids.</title>
        <authorList>
            <person name="Wang J."/>
        </authorList>
    </citation>
    <scope>NUCLEOTIDE SEQUENCE</scope>
    <source>
        <tissue evidence="8">Leaf</tissue>
    </source>
</reference>
<dbReference type="PROSITE" id="PS00446">
    <property type="entry name" value="RNA_POL_D_30KD"/>
    <property type="match status" value="1"/>
</dbReference>
<dbReference type="EMBL" id="CP097509">
    <property type="protein sequence ID" value="URE15867.1"/>
    <property type="molecule type" value="Genomic_DNA"/>
</dbReference>
<evidence type="ECO:0000256" key="5">
    <source>
        <dbReference type="ARBA" id="ARBA00023242"/>
    </source>
</evidence>
<dbReference type="Gene3D" id="2.170.120.12">
    <property type="entry name" value="DNA-directed RNA polymerase, insert domain"/>
    <property type="match status" value="1"/>
</dbReference>
<dbReference type="PANTHER" id="PTHR46226">
    <property type="entry name" value="CRAL-TRIO DOMAIN-CONTAINING PROTEIN"/>
    <property type="match status" value="1"/>
</dbReference>
<keyword evidence="5" id="KW-0539">Nucleus</keyword>
<dbReference type="InterPro" id="IPR036273">
    <property type="entry name" value="CRAL/TRIO_N_dom_sf"/>
</dbReference>
<dbReference type="Pfam" id="PF01193">
    <property type="entry name" value="RNA_pol_L"/>
    <property type="match status" value="1"/>
</dbReference>
<dbReference type="InterPro" id="IPR036643">
    <property type="entry name" value="RNApol_insert_sf"/>
</dbReference>
<evidence type="ECO:0000256" key="4">
    <source>
        <dbReference type="ARBA" id="ARBA00023163"/>
    </source>
</evidence>
<gene>
    <name evidence="8" type="ORF">MUK42_11158</name>
</gene>
<dbReference type="InterPro" id="IPR033901">
    <property type="entry name" value="RNAPI/III_AC40"/>
</dbReference>
<dbReference type="GO" id="GO:0005634">
    <property type="term" value="C:nucleus"/>
    <property type="evidence" value="ECO:0007669"/>
    <property type="project" value="UniProtKB-SubCell"/>
</dbReference>
<organism evidence="8 9">
    <name type="scientific">Musa troglodytarum</name>
    <name type="common">fe'i banana</name>
    <dbReference type="NCBI Taxonomy" id="320322"/>
    <lineage>
        <taxon>Eukaryota</taxon>
        <taxon>Viridiplantae</taxon>
        <taxon>Streptophyta</taxon>
        <taxon>Embryophyta</taxon>
        <taxon>Tracheophyta</taxon>
        <taxon>Spermatophyta</taxon>
        <taxon>Magnoliopsida</taxon>
        <taxon>Liliopsida</taxon>
        <taxon>Zingiberales</taxon>
        <taxon>Musaceae</taxon>
        <taxon>Musa</taxon>
    </lineage>
</organism>
<dbReference type="GO" id="GO:0003677">
    <property type="term" value="F:DNA binding"/>
    <property type="evidence" value="ECO:0007669"/>
    <property type="project" value="InterPro"/>
</dbReference>
<dbReference type="GO" id="GO:0046983">
    <property type="term" value="F:protein dimerization activity"/>
    <property type="evidence" value="ECO:0007669"/>
    <property type="project" value="InterPro"/>
</dbReference>
<dbReference type="SUPFAM" id="SSF46938">
    <property type="entry name" value="CRAL/TRIO N-terminal domain"/>
    <property type="match status" value="1"/>
</dbReference>
<dbReference type="InterPro" id="IPR011074">
    <property type="entry name" value="CRAL/TRIO_N_dom"/>
</dbReference>
<dbReference type="PANTHER" id="PTHR46226:SF6">
    <property type="entry name" value="SEC14P-LIKE PHOSPHATIDYLINOSITOL TRANSFER FAMILY PROTEIN"/>
    <property type="match status" value="1"/>
</dbReference>
<dbReference type="SMART" id="SM01100">
    <property type="entry name" value="CRAL_TRIO_N"/>
    <property type="match status" value="1"/>
</dbReference>
<evidence type="ECO:0000256" key="3">
    <source>
        <dbReference type="ARBA" id="ARBA00022478"/>
    </source>
</evidence>
<dbReference type="InterPro" id="IPR001514">
    <property type="entry name" value="DNA-dir_RNA_pol_30-40kDasu_CS"/>
</dbReference>
<evidence type="ECO:0000259" key="7">
    <source>
        <dbReference type="PROSITE" id="PS50191"/>
    </source>
</evidence>
<keyword evidence="3 8" id="KW-0240">DNA-directed RNA polymerase</keyword>
<comment type="similarity">
    <text evidence="6">Belongs to the archaeal Rpo3/eukaryotic RPB3 RNA polymerase subunit family.</text>
</comment>
<dbReference type="InterPro" id="IPR011262">
    <property type="entry name" value="DNA-dir_RNA_pol_insert"/>
</dbReference>
<feature type="domain" description="CRAL-TRIO" evidence="7">
    <location>
        <begin position="512"/>
        <end position="672"/>
    </location>
</feature>
<evidence type="ECO:0000256" key="1">
    <source>
        <dbReference type="ARBA" id="ARBA00004123"/>
    </source>
</evidence>
<dbReference type="HAMAP" id="MF_00320">
    <property type="entry name" value="RNApol_arch_Rpo3"/>
    <property type="match status" value="1"/>
</dbReference>
<accession>A0A9E7GPK2</accession>
<dbReference type="SUPFAM" id="SSF52087">
    <property type="entry name" value="CRAL/TRIO domain"/>
    <property type="match status" value="1"/>
</dbReference>
<dbReference type="SMART" id="SM00662">
    <property type="entry name" value="RPOLD"/>
    <property type="match status" value="1"/>
</dbReference>
<proteinExistence type="inferred from homology"/>
<comment type="subcellular location">
    <subcellularLocation>
        <location evidence="1">Nucleus</location>
    </subcellularLocation>
</comment>
<dbReference type="Pfam" id="PF03765">
    <property type="entry name" value="CRAL_TRIO_N"/>
    <property type="match status" value="1"/>
</dbReference>
<dbReference type="PROSITE" id="PS50191">
    <property type="entry name" value="CRAL_TRIO"/>
    <property type="match status" value="1"/>
</dbReference>
<dbReference type="Pfam" id="PF01000">
    <property type="entry name" value="RNA_pol_A_bac"/>
    <property type="match status" value="1"/>
</dbReference>
<dbReference type="InterPro" id="IPR036603">
    <property type="entry name" value="RBP11-like"/>
</dbReference>
<dbReference type="SMART" id="SM00516">
    <property type="entry name" value="SEC14"/>
    <property type="match status" value="1"/>
</dbReference>
<evidence type="ECO:0000313" key="9">
    <source>
        <dbReference type="Proteomes" id="UP001055439"/>
    </source>
</evidence>
<name>A0A9E7GPK2_9LILI</name>
<protein>
    <recommendedName>
        <fullName evidence="2">DNA-directed RNA polymerases I and III subunit RPAC1</fullName>
    </recommendedName>
</protein>
<dbReference type="GO" id="GO:0003899">
    <property type="term" value="F:DNA-directed RNA polymerase activity"/>
    <property type="evidence" value="ECO:0007669"/>
    <property type="project" value="InterPro"/>
</dbReference>
<keyword evidence="9" id="KW-1185">Reference proteome</keyword>
<sequence length="766" mass="85695">MSSSTKLSALDMPDVPMGHLPEHLHLQRTRVVCKADAPIHTEGIQYSGAYASTGVDISMGPNKFCKNFKIEVVRLTEDEIEFDMVGIDASLANAFRRILIAEVPTMAIEKVLMVNNTSVIADEVLAHRLGLVPLNADPRLFEYLSENDTPNERNTIVYKMEVSCKKGGSRVTVKSDQLKWLPNGSELQMTTYDSSAKAKSYTSFSCSQDSLPEFSKKPLGVRFDDIILAKLGPGQVIELEAHAVKGMGKVHAKWSPVATAWYRMLPEVVLLKEVKGDDAEKLVKKCPVGVFDIEDLGNGEKKAAVANSRACTLCRECVRGVNEELVELRRVKDHFIFTIESTGAFSPEELFIKAVKILEEKCEWERRRLGAPPVFSALSLLPLDFESVILSPGSVPRIMGTASQDAIKQLSVLIGQVDEPSKITFQVWPRGHVAAKVIGSSNFIESQKYKSGIELIMLLRRNIHQGYPTETLVRFLKAREWSISKAHHMLMDCLNWRKQNHIDDILAKPIMPADLYRGIRDSQLIGMPGYTKDGHPVFAIGVGLSTYDKASVNYYVQSHIQMNEYRDRVILPAATKKYGRHVGTCVKVLDMSGLKLSALSQIKLLTIISTIDDLNYPEKTETYYIVNVPYVFSACWKVVKPLLQERTRRKVQVLQGCGRDELLKIMDYASLPHFCKREGSGSSRHSSSGSDDCFSFDHPFHQQLYGDIKQRALSREFIAPLKQGSCHVEVPDPNPEGIKIAKTIESEMHKLEDRNGLDRSLSGLKI</sequence>
<dbReference type="Gene3D" id="3.40.525.10">
    <property type="entry name" value="CRAL-TRIO lipid binding domain"/>
    <property type="match status" value="1"/>
</dbReference>
<evidence type="ECO:0000256" key="6">
    <source>
        <dbReference type="ARBA" id="ARBA00025804"/>
    </source>
</evidence>
<dbReference type="InterPro" id="IPR001251">
    <property type="entry name" value="CRAL-TRIO_dom"/>
</dbReference>